<evidence type="ECO:0000256" key="3">
    <source>
        <dbReference type="ARBA" id="ARBA00022691"/>
    </source>
</evidence>
<proteinExistence type="predicted"/>
<dbReference type="CDD" id="cd02440">
    <property type="entry name" value="AdoMet_MTases"/>
    <property type="match status" value="1"/>
</dbReference>
<evidence type="ECO:0000256" key="2">
    <source>
        <dbReference type="ARBA" id="ARBA00022679"/>
    </source>
</evidence>
<dbReference type="InterPro" id="IPR002935">
    <property type="entry name" value="SAM_O-MeTrfase"/>
</dbReference>
<gene>
    <name evidence="4" type="ORF">MNBD_BACTEROID01-2923</name>
</gene>
<evidence type="ECO:0000313" key="4">
    <source>
        <dbReference type="EMBL" id="VAW23330.1"/>
    </source>
</evidence>
<dbReference type="InterPro" id="IPR029063">
    <property type="entry name" value="SAM-dependent_MTases_sf"/>
</dbReference>
<dbReference type="SUPFAM" id="SSF53335">
    <property type="entry name" value="S-adenosyl-L-methionine-dependent methyltransferases"/>
    <property type="match status" value="1"/>
</dbReference>
<keyword evidence="1 4" id="KW-0489">Methyltransferase</keyword>
<sequence>MELSLGLENYILENIGAEDEILKELDRETYLKTLYPRMLSGHWQGKILAMISKMVRPGSILEIGTFTGYSAICLAKGLAPGGRLITIEVEDELEGFAKRYFKKAGLEEQITQIIGDAVEVIGRLDHQFDLVFIDADKRQYCDYYRLVFDKVPSGGYIIADNTLWGGKVINPPAENDVQAKGIVAFNELIRNDKRVEKVILPVRDGITIIRKC</sequence>
<keyword evidence="2 4" id="KW-0808">Transferase</keyword>
<dbReference type="PANTHER" id="PTHR10509:SF14">
    <property type="entry name" value="CAFFEOYL-COA O-METHYLTRANSFERASE 3-RELATED"/>
    <property type="match status" value="1"/>
</dbReference>
<dbReference type="AlphaFoldDB" id="A0A3B0U2X5"/>
<dbReference type="PANTHER" id="PTHR10509">
    <property type="entry name" value="O-METHYLTRANSFERASE-RELATED"/>
    <property type="match status" value="1"/>
</dbReference>
<reference evidence="4" key="1">
    <citation type="submission" date="2018-06" db="EMBL/GenBank/DDBJ databases">
        <authorList>
            <person name="Zhirakovskaya E."/>
        </authorList>
    </citation>
    <scope>NUCLEOTIDE SEQUENCE</scope>
</reference>
<dbReference type="GO" id="GO:0008757">
    <property type="term" value="F:S-adenosylmethionine-dependent methyltransferase activity"/>
    <property type="evidence" value="ECO:0007669"/>
    <property type="project" value="TreeGrafter"/>
</dbReference>
<name>A0A3B0U2X5_9ZZZZ</name>
<protein>
    <submittedName>
        <fullName evidence="4">Uncharacterized SAM-dependent O-methyltransferase</fullName>
    </submittedName>
</protein>
<dbReference type="Pfam" id="PF01596">
    <property type="entry name" value="Methyltransf_3"/>
    <property type="match status" value="1"/>
</dbReference>
<dbReference type="InterPro" id="IPR050362">
    <property type="entry name" value="Cation-dep_OMT"/>
</dbReference>
<keyword evidence="3" id="KW-0949">S-adenosyl-L-methionine</keyword>
<dbReference type="GO" id="GO:0032259">
    <property type="term" value="P:methylation"/>
    <property type="evidence" value="ECO:0007669"/>
    <property type="project" value="UniProtKB-KW"/>
</dbReference>
<organism evidence="4">
    <name type="scientific">hydrothermal vent metagenome</name>
    <dbReference type="NCBI Taxonomy" id="652676"/>
    <lineage>
        <taxon>unclassified sequences</taxon>
        <taxon>metagenomes</taxon>
        <taxon>ecological metagenomes</taxon>
    </lineage>
</organism>
<dbReference type="PROSITE" id="PS51682">
    <property type="entry name" value="SAM_OMT_I"/>
    <property type="match status" value="1"/>
</dbReference>
<evidence type="ECO:0000256" key="1">
    <source>
        <dbReference type="ARBA" id="ARBA00022603"/>
    </source>
</evidence>
<dbReference type="EMBL" id="UOEP01000191">
    <property type="protein sequence ID" value="VAW23330.1"/>
    <property type="molecule type" value="Genomic_DNA"/>
</dbReference>
<dbReference type="Gene3D" id="3.40.50.150">
    <property type="entry name" value="Vaccinia Virus protein VP39"/>
    <property type="match status" value="1"/>
</dbReference>
<accession>A0A3B0U2X5</accession>
<dbReference type="GO" id="GO:0008171">
    <property type="term" value="F:O-methyltransferase activity"/>
    <property type="evidence" value="ECO:0007669"/>
    <property type="project" value="InterPro"/>
</dbReference>